<feature type="non-terminal residue" evidence="2">
    <location>
        <position position="125"/>
    </location>
</feature>
<evidence type="ECO:0000313" key="2">
    <source>
        <dbReference type="EMBL" id="KAK1120520.1"/>
    </source>
</evidence>
<name>A0AA40FK05_9HYME</name>
<dbReference type="Proteomes" id="UP001177670">
    <property type="component" value="Unassembled WGS sequence"/>
</dbReference>
<keyword evidence="3" id="KW-1185">Reference proteome</keyword>
<evidence type="ECO:0000256" key="1">
    <source>
        <dbReference type="SAM" id="MobiDB-lite"/>
    </source>
</evidence>
<comment type="caution">
    <text evidence="2">The sequence shown here is derived from an EMBL/GenBank/DDBJ whole genome shotgun (WGS) entry which is preliminary data.</text>
</comment>
<accession>A0AA40FK05</accession>
<proteinExistence type="predicted"/>
<feature type="compositionally biased region" description="Gly residues" evidence="1">
    <location>
        <begin position="43"/>
        <end position="54"/>
    </location>
</feature>
<evidence type="ECO:0000313" key="3">
    <source>
        <dbReference type="Proteomes" id="UP001177670"/>
    </source>
</evidence>
<dbReference type="AlphaFoldDB" id="A0AA40FK05"/>
<feature type="non-terminal residue" evidence="2">
    <location>
        <position position="1"/>
    </location>
</feature>
<sequence>WNNPNFAFSIFASYCNDDSSVGSALSGEEKAEAKQREKKRQEQGGGGERAGGGLEAGDVYLQLKVGAADCTPISRGWFPKERNAVSVRKMELIGPLERRGRSVANKTTSERMKSKPRRWMTYGGE</sequence>
<feature type="compositionally biased region" description="Basic and acidic residues" evidence="1">
    <location>
        <begin position="27"/>
        <end position="42"/>
    </location>
</feature>
<feature type="region of interest" description="Disordered" evidence="1">
    <location>
        <begin position="99"/>
        <end position="125"/>
    </location>
</feature>
<reference evidence="2" key="1">
    <citation type="submission" date="2021-10" db="EMBL/GenBank/DDBJ databases">
        <title>Melipona bicolor Genome sequencing and assembly.</title>
        <authorList>
            <person name="Araujo N.S."/>
            <person name="Arias M.C."/>
        </authorList>
    </citation>
    <scope>NUCLEOTIDE SEQUENCE</scope>
    <source>
        <strain evidence="2">USP_2M_L1-L4_2017</strain>
        <tissue evidence="2">Whole body</tissue>
    </source>
</reference>
<gene>
    <name evidence="2" type="ORF">K0M31_012499</name>
</gene>
<dbReference type="EMBL" id="JAHYIQ010000031">
    <property type="protein sequence ID" value="KAK1120520.1"/>
    <property type="molecule type" value="Genomic_DNA"/>
</dbReference>
<protein>
    <submittedName>
        <fullName evidence="2">Uncharacterized protein</fullName>
    </submittedName>
</protein>
<organism evidence="2 3">
    <name type="scientific">Melipona bicolor</name>
    <dbReference type="NCBI Taxonomy" id="60889"/>
    <lineage>
        <taxon>Eukaryota</taxon>
        <taxon>Metazoa</taxon>
        <taxon>Ecdysozoa</taxon>
        <taxon>Arthropoda</taxon>
        <taxon>Hexapoda</taxon>
        <taxon>Insecta</taxon>
        <taxon>Pterygota</taxon>
        <taxon>Neoptera</taxon>
        <taxon>Endopterygota</taxon>
        <taxon>Hymenoptera</taxon>
        <taxon>Apocrita</taxon>
        <taxon>Aculeata</taxon>
        <taxon>Apoidea</taxon>
        <taxon>Anthophila</taxon>
        <taxon>Apidae</taxon>
        <taxon>Melipona</taxon>
    </lineage>
</organism>
<feature type="region of interest" description="Disordered" evidence="1">
    <location>
        <begin position="19"/>
        <end position="54"/>
    </location>
</feature>